<evidence type="ECO:0000313" key="2">
    <source>
        <dbReference type="EMBL" id="MBB3676957.1"/>
    </source>
</evidence>
<name>A0A839Y3E3_9ACTN</name>
<comment type="caution">
    <text evidence="2">The sequence shown here is derived from an EMBL/GenBank/DDBJ whole genome shotgun (WGS) entry which is preliminary data.</text>
</comment>
<feature type="region of interest" description="Disordered" evidence="1">
    <location>
        <begin position="33"/>
        <end position="55"/>
    </location>
</feature>
<evidence type="ECO:0000256" key="1">
    <source>
        <dbReference type="SAM" id="MobiDB-lite"/>
    </source>
</evidence>
<protein>
    <submittedName>
        <fullName evidence="2">Uncharacterized protein</fullName>
    </submittedName>
</protein>
<dbReference type="RefSeq" id="WP_181428627.1">
    <property type="nucleotide sequence ID" value="NZ_JACIBU010000001.1"/>
</dbReference>
<gene>
    <name evidence="2" type="ORF">FHX36_002692</name>
</gene>
<reference evidence="2 3" key="1">
    <citation type="submission" date="2020-08" db="EMBL/GenBank/DDBJ databases">
        <title>Sequencing the genomes of 1000 actinobacteria strains.</title>
        <authorList>
            <person name="Klenk H.-P."/>
        </authorList>
    </citation>
    <scope>NUCLEOTIDE SEQUENCE [LARGE SCALE GENOMIC DNA]</scope>
    <source>
        <strain evidence="2 3">DSM 16678</strain>
    </source>
</reference>
<dbReference type="Proteomes" id="UP000580718">
    <property type="component" value="Unassembled WGS sequence"/>
</dbReference>
<dbReference type="AlphaFoldDB" id="A0A839Y3E3"/>
<evidence type="ECO:0000313" key="3">
    <source>
        <dbReference type="Proteomes" id="UP000580718"/>
    </source>
</evidence>
<organism evidence="2 3">
    <name type="scientific">Modestobacter versicolor</name>
    <dbReference type="NCBI Taxonomy" id="429133"/>
    <lineage>
        <taxon>Bacteria</taxon>
        <taxon>Bacillati</taxon>
        <taxon>Actinomycetota</taxon>
        <taxon>Actinomycetes</taxon>
        <taxon>Geodermatophilales</taxon>
        <taxon>Geodermatophilaceae</taxon>
        <taxon>Modestobacter</taxon>
    </lineage>
</organism>
<sequence length="55" mass="6016">MSWWAWLAVCWVVLATLTALLLGRAARVVKRMERGAASTDDDADDGHRQDGSQTG</sequence>
<feature type="compositionally biased region" description="Basic and acidic residues" evidence="1">
    <location>
        <begin position="45"/>
        <end position="55"/>
    </location>
</feature>
<accession>A0A839Y3E3</accession>
<proteinExistence type="predicted"/>
<dbReference type="EMBL" id="JACIBU010000001">
    <property type="protein sequence ID" value="MBB3676957.1"/>
    <property type="molecule type" value="Genomic_DNA"/>
</dbReference>